<dbReference type="RefSeq" id="WP_171684169.1">
    <property type="nucleotide sequence ID" value="NZ_WHNZ01000030.1"/>
</dbReference>
<comment type="caution">
    <text evidence="1">The sequence shown here is derived from an EMBL/GenBank/DDBJ whole genome shotgun (WGS) entry which is preliminary data.</text>
</comment>
<dbReference type="EMBL" id="WHNZ01000030">
    <property type="protein sequence ID" value="NOV01349.1"/>
    <property type="molecule type" value="Genomic_DNA"/>
</dbReference>
<evidence type="ECO:0008006" key="3">
    <source>
        <dbReference type="Google" id="ProtNLM"/>
    </source>
</evidence>
<dbReference type="Pfam" id="PF05069">
    <property type="entry name" value="Phage_tail_S"/>
    <property type="match status" value="1"/>
</dbReference>
<evidence type="ECO:0000313" key="1">
    <source>
        <dbReference type="EMBL" id="NOV01349.1"/>
    </source>
</evidence>
<name>A0ABX1ZMN6_9BACL</name>
<keyword evidence="2" id="KW-1185">Reference proteome</keyword>
<accession>A0ABX1ZMN6</accession>
<gene>
    <name evidence="1" type="ORF">GC097_15130</name>
</gene>
<organism evidence="1 2">
    <name type="scientific">Paenibacillus planticolens</name>
    <dbReference type="NCBI Taxonomy" id="2654976"/>
    <lineage>
        <taxon>Bacteria</taxon>
        <taxon>Bacillati</taxon>
        <taxon>Bacillota</taxon>
        <taxon>Bacilli</taxon>
        <taxon>Bacillales</taxon>
        <taxon>Paenibacillaceae</taxon>
        <taxon>Paenibacillus</taxon>
    </lineage>
</organism>
<reference evidence="1 2" key="1">
    <citation type="submission" date="2019-10" db="EMBL/GenBank/DDBJ databases">
        <title>Description of Paenibacillus pedi sp. nov.</title>
        <authorList>
            <person name="Carlier A."/>
            <person name="Qi S."/>
        </authorList>
    </citation>
    <scope>NUCLEOTIDE SEQUENCE [LARGE SCALE GENOMIC DNA]</scope>
    <source>
        <strain evidence="1 2">LMG 31457</strain>
    </source>
</reference>
<evidence type="ECO:0000313" key="2">
    <source>
        <dbReference type="Proteomes" id="UP000618579"/>
    </source>
</evidence>
<dbReference type="InterPro" id="IPR006522">
    <property type="entry name" value="Phage_virion_morphogenesis"/>
</dbReference>
<protein>
    <recommendedName>
        <fullName evidence="3">Phage virion morphogenesis protein</fullName>
    </recommendedName>
</protein>
<dbReference type="Proteomes" id="UP000618579">
    <property type="component" value="Unassembled WGS sequence"/>
</dbReference>
<proteinExistence type="predicted"/>
<sequence length="197" mass="21856">MSDDRSIDIKVDVSEVVKAMEAMGRRSLNLRPFFGAVGTILIKSAHENFDHQGRPAKWKGWAPLTKQIYEQGAIDSAMKSHKTKAGQNRQIIRNLGALGTRKILQNSGELRKSIVQGRLTASEVEVGSSLIYARLHQLGGSIVPKKKRALFIPIGGGQYKILKRVKVPARPFLVLQQTDVQVILRMAKDYVTRGEIG</sequence>